<protein>
    <submittedName>
        <fullName evidence="2">Uncharacterized protein</fullName>
    </submittedName>
</protein>
<feature type="compositionally biased region" description="Pro residues" evidence="1">
    <location>
        <begin position="13"/>
        <end position="43"/>
    </location>
</feature>
<organism evidence="2 3">
    <name type="scientific">Metapseudomonas otitidis</name>
    <dbReference type="NCBI Taxonomy" id="319939"/>
    <lineage>
        <taxon>Bacteria</taxon>
        <taxon>Pseudomonadati</taxon>
        <taxon>Pseudomonadota</taxon>
        <taxon>Gammaproteobacteria</taxon>
        <taxon>Pseudomonadales</taxon>
        <taxon>Pseudomonadaceae</taxon>
        <taxon>Metapseudomonas</taxon>
    </lineage>
</organism>
<feature type="region of interest" description="Disordered" evidence="1">
    <location>
        <begin position="1"/>
        <end position="57"/>
    </location>
</feature>
<accession>A0A7X3H7U2</accession>
<dbReference type="Proteomes" id="UP000461288">
    <property type="component" value="Unassembled WGS sequence"/>
</dbReference>
<evidence type="ECO:0000313" key="3">
    <source>
        <dbReference type="Proteomes" id="UP000461288"/>
    </source>
</evidence>
<reference evidence="2 3" key="1">
    <citation type="submission" date="2019-12" db="EMBL/GenBank/DDBJ databases">
        <title>Draft genome sequence of Pseudomonas otitidis recovered from a chicken carcass.</title>
        <authorList>
            <person name="Vieira T.R."/>
            <person name="Oliviera E.F.C."/>
            <person name="Silva N.M.V."/>
            <person name="Sambrano G.E."/>
            <person name="Cibulski S.P."/>
            <person name="Cardoso M.R.I."/>
        </authorList>
    </citation>
    <scope>NUCLEOTIDE SEQUENCE [LARGE SCALE GENOMIC DNA]</scope>
    <source>
        <strain evidence="2 3">25_K</strain>
    </source>
</reference>
<name>A0A7X3H7U2_9GAMM</name>
<proteinExistence type="predicted"/>
<dbReference type="AlphaFoldDB" id="A0A7X3H7U2"/>
<dbReference type="EMBL" id="WTFN01000017">
    <property type="protein sequence ID" value="MWK56129.1"/>
    <property type="molecule type" value="Genomic_DNA"/>
</dbReference>
<evidence type="ECO:0000313" key="2">
    <source>
        <dbReference type="EMBL" id="MWK56129.1"/>
    </source>
</evidence>
<evidence type="ECO:0000256" key="1">
    <source>
        <dbReference type="SAM" id="MobiDB-lite"/>
    </source>
</evidence>
<sequence>MLPIHSSRAPSGSPWPWPPPGPGPQLPQPWPPGPGPPGPPGPGGPASTWVDRPSATSARTRVRFTDIAHLIAGQPHTAATGELFAAPGRYAVSAV</sequence>
<comment type="caution">
    <text evidence="2">The sequence shown here is derived from an EMBL/GenBank/DDBJ whole genome shotgun (WGS) entry which is preliminary data.</text>
</comment>
<gene>
    <name evidence="2" type="ORF">GO594_09090</name>
</gene>